<comment type="caution">
    <text evidence="2">The sequence shown here is derived from an EMBL/GenBank/DDBJ whole genome shotgun (WGS) entry which is preliminary data.</text>
</comment>
<keyword evidence="3" id="KW-1185">Reference proteome</keyword>
<evidence type="ECO:0000259" key="1">
    <source>
        <dbReference type="Pfam" id="PF04010"/>
    </source>
</evidence>
<dbReference type="Pfam" id="PF04010">
    <property type="entry name" value="DUF357"/>
    <property type="match status" value="1"/>
</dbReference>
<dbReference type="EMBL" id="LKBH01000125">
    <property type="protein sequence ID" value="KQB35538.1"/>
    <property type="molecule type" value="Genomic_DNA"/>
</dbReference>
<dbReference type="Proteomes" id="UP000050301">
    <property type="component" value="Unassembled WGS sequence"/>
</dbReference>
<gene>
    <name evidence="2" type="ORF">AOG55_06505</name>
</gene>
<protein>
    <recommendedName>
        <fullName evidence="1">DUF357 domain-containing protein</fullName>
    </recommendedName>
</protein>
<dbReference type="InterPro" id="IPR023140">
    <property type="entry name" value="DUF357"/>
</dbReference>
<dbReference type="Gene3D" id="1.20.1270.90">
    <property type="entry name" value="AF1782-like"/>
    <property type="match status" value="1"/>
</dbReference>
<accession>A0A0Q0RJE6</accession>
<feature type="domain" description="DUF357" evidence="1">
    <location>
        <begin position="9"/>
        <end position="81"/>
    </location>
</feature>
<evidence type="ECO:0000313" key="2">
    <source>
        <dbReference type="EMBL" id="KQB35538.1"/>
    </source>
</evidence>
<dbReference type="GeneID" id="84222200"/>
<dbReference type="RefSeq" id="WP_048101774.1">
    <property type="nucleotide sequence ID" value="NZ_LKBH01000125.1"/>
</dbReference>
<evidence type="ECO:0000313" key="3">
    <source>
        <dbReference type="Proteomes" id="UP000050301"/>
    </source>
</evidence>
<dbReference type="AlphaFoldDB" id="A0A0Q0RJE6"/>
<name>A0A0Q0RJE6_9ARCH</name>
<proteinExistence type="predicted"/>
<organism evidence="2 3">
    <name type="scientific">Acidiplasma cupricumulans</name>
    <dbReference type="NCBI Taxonomy" id="312540"/>
    <lineage>
        <taxon>Archaea</taxon>
        <taxon>Methanobacteriati</taxon>
        <taxon>Thermoplasmatota</taxon>
        <taxon>Thermoplasmata</taxon>
        <taxon>Thermoplasmatales</taxon>
        <taxon>Ferroplasmaceae</taxon>
        <taxon>Acidiplasma</taxon>
    </lineage>
</organism>
<dbReference type="InParanoid" id="A0A0Q0RJE6"/>
<dbReference type="InterPro" id="IPR036809">
    <property type="entry name" value="AF1782-like_sf"/>
</dbReference>
<reference evidence="2 3" key="1">
    <citation type="submission" date="2015-09" db="EMBL/GenBank/DDBJ databases">
        <title>Heavy metals and arsenic resistance mechanisms in polyextremophilic archaea of the family Ferroplasmaceae.</title>
        <authorList>
            <person name="Bulaev A.G."/>
            <person name="Kanygina A.V."/>
        </authorList>
    </citation>
    <scope>NUCLEOTIDE SEQUENCE [LARGE SCALE GENOMIC DNA]</scope>
    <source>
        <strain evidence="2 3">BH2</strain>
    </source>
</reference>
<dbReference type="SUPFAM" id="SSF158372">
    <property type="entry name" value="AF1782-like"/>
    <property type="match status" value="1"/>
</dbReference>
<sequence length="94" mass="11157">MELENRVKKYFAIEEEALKKVKISVPKESHLYQIASDHLEMVKNYYNDARYFYEKNDLINAFAALNYSYGWLDSGIRLGIFTGGPDYRLFTQFR</sequence>